<sequence>MRIPLLIWLFLSFTLLSNTQVNQWKPHKHPAKLQRLITGFTEPCKFLELKAEYPSRLINFELNEGDVLKGPNQKIIVAKQDTTLVELELKASKAALESQKQNSKTQHARAELEKRHVKYRKLEMDRIKRLSDDGKIAKSNFDRSLYEYDEAQLKLIEVNQNIALQNQVITEAEIKIETVKEKLKRHYILGPKGWVLNSQKVEAGTWLNANDEICQLVDIRQLSINFRLSQEEYEVLIKDPIQLSFKKQLLKSKIHRSDLSYDPVSRKRHVELRIDSKQLNHATGGLEVKLEILVDYPSPAVLVPHDFMHSGLEQSWLINNKNQKIIVQPLRRDKDFYIIKKSEIPIDSILIKAK</sequence>
<dbReference type="EMBL" id="CP117812">
    <property type="protein sequence ID" value="WDE98302.1"/>
    <property type="molecule type" value="Genomic_DNA"/>
</dbReference>
<protein>
    <recommendedName>
        <fullName evidence="3">RND efflux pump membrane fusion protein barrel-sandwich domain-containing protein</fullName>
    </recommendedName>
</protein>
<dbReference type="PANTHER" id="PTHR30469:SF15">
    <property type="entry name" value="HLYD FAMILY OF SECRETION PROTEINS"/>
    <property type="match status" value="1"/>
</dbReference>
<organism evidence="1 2">
    <name type="scientific">Lentisphaera profundi</name>
    <dbReference type="NCBI Taxonomy" id="1658616"/>
    <lineage>
        <taxon>Bacteria</taxon>
        <taxon>Pseudomonadati</taxon>
        <taxon>Lentisphaerota</taxon>
        <taxon>Lentisphaeria</taxon>
        <taxon>Lentisphaerales</taxon>
        <taxon>Lentisphaeraceae</taxon>
        <taxon>Lentisphaera</taxon>
    </lineage>
</organism>
<keyword evidence="2" id="KW-1185">Reference proteome</keyword>
<dbReference type="Gene3D" id="2.40.30.170">
    <property type="match status" value="1"/>
</dbReference>
<dbReference type="Gene3D" id="1.10.287.470">
    <property type="entry name" value="Helix hairpin bin"/>
    <property type="match status" value="1"/>
</dbReference>
<accession>A0ABY7VX53</accession>
<dbReference type="RefSeq" id="WP_274153176.1">
    <property type="nucleotide sequence ID" value="NZ_CP117812.1"/>
</dbReference>
<dbReference type="PANTHER" id="PTHR30469">
    <property type="entry name" value="MULTIDRUG RESISTANCE PROTEIN MDTA"/>
    <property type="match status" value="1"/>
</dbReference>
<gene>
    <name evidence="1" type="ORF">PQO03_21050</name>
</gene>
<evidence type="ECO:0008006" key="3">
    <source>
        <dbReference type="Google" id="ProtNLM"/>
    </source>
</evidence>
<dbReference type="Proteomes" id="UP001214250">
    <property type="component" value="Chromosome 2"/>
</dbReference>
<name>A0ABY7VX53_9BACT</name>
<evidence type="ECO:0000313" key="2">
    <source>
        <dbReference type="Proteomes" id="UP001214250"/>
    </source>
</evidence>
<proteinExistence type="predicted"/>
<evidence type="ECO:0000313" key="1">
    <source>
        <dbReference type="EMBL" id="WDE98302.1"/>
    </source>
</evidence>
<reference evidence="1 2" key="1">
    <citation type="submission" date="2023-02" db="EMBL/GenBank/DDBJ databases">
        <title>Genome sequence of Lentisphaera profundi SAORIC-696.</title>
        <authorList>
            <person name="Kim e."/>
            <person name="Cho J.-C."/>
            <person name="Choi A."/>
            <person name="Kang I."/>
        </authorList>
    </citation>
    <scope>NUCLEOTIDE SEQUENCE [LARGE SCALE GENOMIC DNA]</scope>
    <source>
        <strain evidence="1 2">SAORIC-696</strain>
    </source>
</reference>
<dbReference type="Gene3D" id="2.40.50.100">
    <property type="match status" value="1"/>
</dbReference>